<dbReference type="AlphaFoldDB" id="A0A3N4L5U8"/>
<proteinExistence type="predicted"/>
<sequence>MRFPLGVIILIVVTFYFYSLAVIIELPISVHGGVEWPELEEDLQYLRAFFYNPFFFLTLYLVVARGGDFGLVYVSFPFFFPLPVIKQHASAGPRLILNECQRE</sequence>
<accession>A0A3N4L5U8</accession>
<feature type="transmembrane region" description="Helical" evidence="1">
    <location>
        <begin position="45"/>
        <end position="63"/>
    </location>
</feature>
<dbReference type="InParanoid" id="A0A3N4L5U8"/>
<protein>
    <submittedName>
        <fullName evidence="2">Uncharacterized protein</fullName>
    </submittedName>
</protein>
<reference evidence="2 3" key="1">
    <citation type="journal article" date="2018" name="Nat. Ecol. Evol.">
        <title>Pezizomycetes genomes reveal the molecular basis of ectomycorrhizal truffle lifestyle.</title>
        <authorList>
            <person name="Murat C."/>
            <person name="Payen T."/>
            <person name="Noel B."/>
            <person name="Kuo A."/>
            <person name="Morin E."/>
            <person name="Chen J."/>
            <person name="Kohler A."/>
            <person name="Krizsan K."/>
            <person name="Balestrini R."/>
            <person name="Da Silva C."/>
            <person name="Montanini B."/>
            <person name="Hainaut M."/>
            <person name="Levati E."/>
            <person name="Barry K.W."/>
            <person name="Belfiori B."/>
            <person name="Cichocki N."/>
            <person name="Clum A."/>
            <person name="Dockter R.B."/>
            <person name="Fauchery L."/>
            <person name="Guy J."/>
            <person name="Iotti M."/>
            <person name="Le Tacon F."/>
            <person name="Lindquist E.A."/>
            <person name="Lipzen A."/>
            <person name="Malagnac F."/>
            <person name="Mello A."/>
            <person name="Molinier V."/>
            <person name="Miyauchi S."/>
            <person name="Poulain J."/>
            <person name="Riccioni C."/>
            <person name="Rubini A."/>
            <person name="Sitrit Y."/>
            <person name="Splivallo R."/>
            <person name="Traeger S."/>
            <person name="Wang M."/>
            <person name="Zifcakova L."/>
            <person name="Wipf D."/>
            <person name="Zambonelli A."/>
            <person name="Paolocci F."/>
            <person name="Nowrousian M."/>
            <person name="Ottonello S."/>
            <person name="Baldrian P."/>
            <person name="Spatafora J.W."/>
            <person name="Henrissat B."/>
            <person name="Nagy L.G."/>
            <person name="Aury J.M."/>
            <person name="Wincker P."/>
            <person name="Grigoriev I.V."/>
            <person name="Bonfante P."/>
            <person name="Martin F.M."/>
        </authorList>
    </citation>
    <scope>NUCLEOTIDE SEQUENCE [LARGE SCALE GENOMIC DNA]</scope>
    <source>
        <strain evidence="2 3">CCBAS932</strain>
    </source>
</reference>
<keyword evidence="1" id="KW-0812">Transmembrane</keyword>
<keyword evidence="1" id="KW-1133">Transmembrane helix</keyword>
<dbReference type="EMBL" id="ML119107">
    <property type="protein sequence ID" value="RPB16872.1"/>
    <property type="molecule type" value="Genomic_DNA"/>
</dbReference>
<dbReference type="Proteomes" id="UP000277580">
    <property type="component" value="Unassembled WGS sequence"/>
</dbReference>
<keyword evidence="3" id="KW-1185">Reference proteome</keyword>
<gene>
    <name evidence="2" type="ORF">P167DRAFT_197800</name>
</gene>
<evidence type="ECO:0000256" key="1">
    <source>
        <dbReference type="SAM" id="Phobius"/>
    </source>
</evidence>
<evidence type="ECO:0000313" key="3">
    <source>
        <dbReference type="Proteomes" id="UP000277580"/>
    </source>
</evidence>
<evidence type="ECO:0000313" key="2">
    <source>
        <dbReference type="EMBL" id="RPB16872.1"/>
    </source>
</evidence>
<name>A0A3N4L5U8_9PEZI</name>
<organism evidence="2 3">
    <name type="scientific">Morchella conica CCBAS932</name>
    <dbReference type="NCBI Taxonomy" id="1392247"/>
    <lineage>
        <taxon>Eukaryota</taxon>
        <taxon>Fungi</taxon>
        <taxon>Dikarya</taxon>
        <taxon>Ascomycota</taxon>
        <taxon>Pezizomycotina</taxon>
        <taxon>Pezizomycetes</taxon>
        <taxon>Pezizales</taxon>
        <taxon>Morchellaceae</taxon>
        <taxon>Morchella</taxon>
    </lineage>
</organism>
<feature type="transmembrane region" description="Helical" evidence="1">
    <location>
        <begin position="6"/>
        <end position="24"/>
    </location>
</feature>
<keyword evidence="1" id="KW-0472">Membrane</keyword>